<sequence length="94" mass="9628">MKTAKFLIPGLVAALAGCNVQTSSPSAGGAASGYKPASEQVRELAAPNQNLDAVRVDPEDGCYWFLYAGPVETTWLPLKTTAGNPICTGAAATS</sequence>
<dbReference type="PROSITE" id="PS51257">
    <property type="entry name" value="PROKAR_LIPOPROTEIN"/>
    <property type="match status" value="1"/>
</dbReference>
<accession>A0A1Y5RC73</accession>
<dbReference type="AlphaFoldDB" id="A0A1Y5RC73"/>
<dbReference type="RefSeq" id="WP_085866883.1">
    <property type="nucleotide sequence ID" value="NZ_FWFQ01000002.1"/>
</dbReference>
<evidence type="ECO:0000313" key="2">
    <source>
        <dbReference type="Proteomes" id="UP000193409"/>
    </source>
</evidence>
<evidence type="ECO:0008006" key="3">
    <source>
        <dbReference type="Google" id="ProtNLM"/>
    </source>
</evidence>
<gene>
    <name evidence="1" type="ORF">PSA7680_00288</name>
</gene>
<evidence type="ECO:0000313" key="1">
    <source>
        <dbReference type="EMBL" id="SLN14082.1"/>
    </source>
</evidence>
<dbReference type="OrthoDB" id="7659063at2"/>
<dbReference type="Proteomes" id="UP000193409">
    <property type="component" value="Unassembled WGS sequence"/>
</dbReference>
<keyword evidence="2" id="KW-1185">Reference proteome</keyword>
<protein>
    <recommendedName>
        <fullName evidence="3">Lipoprotein</fullName>
    </recommendedName>
</protein>
<dbReference type="EMBL" id="FWFQ01000002">
    <property type="protein sequence ID" value="SLN14082.1"/>
    <property type="molecule type" value="Genomic_DNA"/>
</dbReference>
<proteinExistence type="predicted"/>
<name>A0A1Y5RC73_9RHOB</name>
<reference evidence="1 2" key="1">
    <citation type="submission" date="2017-03" db="EMBL/GenBank/DDBJ databases">
        <authorList>
            <person name="Afonso C.L."/>
            <person name="Miller P.J."/>
            <person name="Scott M.A."/>
            <person name="Spackman E."/>
            <person name="Goraichik I."/>
            <person name="Dimitrov K.M."/>
            <person name="Suarez D.L."/>
            <person name="Swayne D.E."/>
        </authorList>
    </citation>
    <scope>NUCLEOTIDE SEQUENCE [LARGE SCALE GENOMIC DNA]</scope>
    <source>
        <strain evidence="1 2">CECT 7680</strain>
    </source>
</reference>
<organism evidence="1 2">
    <name type="scientific">Pseudoruegeria aquimaris</name>
    <dbReference type="NCBI Taxonomy" id="393663"/>
    <lineage>
        <taxon>Bacteria</taxon>
        <taxon>Pseudomonadati</taxon>
        <taxon>Pseudomonadota</taxon>
        <taxon>Alphaproteobacteria</taxon>
        <taxon>Rhodobacterales</taxon>
        <taxon>Roseobacteraceae</taxon>
        <taxon>Pseudoruegeria</taxon>
    </lineage>
</organism>